<name>A0A1B1TFC9_9ARCH</name>
<dbReference type="AlphaFoldDB" id="A0A1B1TFC9"/>
<accession>A0A1B1TFC9</accession>
<dbReference type="GO" id="GO:0003676">
    <property type="term" value="F:nucleic acid binding"/>
    <property type="evidence" value="ECO:0007669"/>
    <property type="project" value="InterPro"/>
</dbReference>
<reference evidence="1" key="2">
    <citation type="journal article" date="2015" name="ISME J.">
        <title>A new class of marine Euryarchaeota group II from the Mediterranean deep chlorophyll maximum.</title>
        <authorList>
            <person name="Martin-Cuadrado A.B."/>
            <person name="Garcia-Heredia I."/>
            <person name="Molto A.G."/>
            <person name="Lopez-Ubeda R."/>
            <person name="Kimes N."/>
            <person name="Lopez-Garcia P."/>
            <person name="Moreira D."/>
            <person name="Rodriguez-Valera F."/>
        </authorList>
    </citation>
    <scope>NUCLEOTIDE SEQUENCE</scope>
</reference>
<organism evidence="1">
    <name type="scientific">uncultured Poseidoniia archaeon</name>
    <dbReference type="NCBI Taxonomy" id="1697135"/>
    <lineage>
        <taxon>Archaea</taxon>
        <taxon>Methanobacteriati</taxon>
        <taxon>Thermoplasmatota</taxon>
        <taxon>Candidatus Poseidoniia</taxon>
        <taxon>environmental samples</taxon>
    </lineage>
</organism>
<dbReference type="GO" id="GO:0008168">
    <property type="term" value="F:methyltransferase activity"/>
    <property type="evidence" value="ECO:0007669"/>
    <property type="project" value="InterPro"/>
</dbReference>
<dbReference type="InterPro" id="IPR002052">
    <property type="entry name" value="DNA_methylase_N6_adenine_CS"/>
</dbReference>
<evidence type="ECO:0000313" key="1">
    <source>
        <dbReference type="EMBL" id="ANV80978.1"/>
    </source>
</evidence>
<protein>
    <submittedName>
        <fullName evidence="1">Uncharacterized protein</fullName>
    </submittedName>
</protein>
<dbReference type="EMBL" id="KP211913">
    <property type="protein sequence ID" value="ANV80978.1"/>
    <property type="molecule type" value="Genomic_DNA"/>
</dbReference>
<sequence length="247" mass="29477">MSKQDPEKRSLELLEDITKENDWMDVKFSLPNYISMTVNGESRRWYHASAKVRDKHMFSPFENETWHIEVRGAANKNDLIRNNRFNADICINTNGNGNKMPIGDRLAALALSLRNDRRTAMSVPLLAQFLVCKRDFLQEVIVFQEEGIMTEIDMQNMEDFYQTERNDGSELDIIEEEVDYIYENPPFSNFDEHYLDHPDIDEQMWNDWQNRLHEAKQEMENQEIFDAENFIHTWERQDDRYHDGKKD</sequence>
<proteinExistence type="predicted"/>
<dbReference type="PROSITE" id="PS00092">
    <property type="entry name" value="N6_MTASE"/>
    <property type="match status" value="1"/>
</dbReference>
<dbReference type="GO" id="GO:0032259">
    <property type="term" value="P:methylation"/>
    <property type="evidence" value="ECO:0007669"/>
    <property type="project" value="InterPro"/>
</dbReference>
<reference evidence="1" key="1">
    <citation type="submission" date="2014-11" db="EMBL/GenBank/DDBJ databases">
        <authorList>
            <person name="Zhu J."/>
            <person name="Qi W."/>
            <person name="Song R."/>
        </authorList>
    </citation>
    <scope>NUCLEOTIDE SEQUENCE</scope>
</reference>